<name>A0A0U1DCA0_9MYCO</name>
<protein>
    <submittedName>
        <fullName evidence="2">Uncharacterized protein</fullName>
    </submittedName>
</protein>
<reference evidence="2 3" key="1">
    <citation type="submission" date="2015-03" db="EMBL/GenBank/DDBJ databases">
        <authorList>
            <person name="Murphy D."/>
        </authorList>
    </citation>
    <scope>NUCLEOTIDE SEQUENCE [LARGE SCALE GENOMIC DNA]</scope>
    <source>
        <strain evidence="2 3">D16</strain>
    </source>
</reference>
<dbReference type="EMBL" id="CTEF01000001">
    <property type="protein sequence ID" value="CQD10723.1"/>
    <property type="molecule type" value="Genomic_DNA"/>
</dbReference>
<sequence length="200" mass="20265" precursor="true">MSSSTRRNRSSRAKRAASDGASAAAAADNRNGIPAVTPRTDFTVSWVAGAPTAVLSARLTAEAVRGPSRTAGFSRSNTVANVRSAARWANGSLATKTVANGSVTFSARQSISLSSSKCASSMTYAASGSSSGRGARVNTVRSAPRSASRSWASTVLFPVPIPPATSSLTGVAGAARNGVDRDGQPTQAPERTPVRSSVPA</sequence>
<feature type="region of interest" description="Disordered" evidence="1">
    <location>
        <begin position="1"/>
        <end position="35"/>
    </location>
</feature>
<gene>
    <name evidence="2" type="ORF">BN970_02131</name>
</gene>
<evidence type="ECO:0000313" key="2">
    <source>
        <dbReference type="EMBL" id="CQD10723.1"/>
    </source>
</evidence>
<dbReference type="Proteomes" id="UP000182227">
    <property type="component" value="Unassembled WGS sequence"/>
</dbReference>
<evidence type="ECO:0000256" key="1">
    <source>
        <dbReference type="SAM" id="MobiDB-lite"/>
    </source>
</evidence>
<proteinExistence type="predicted"/>
<feature type="region of interest" description="Disordered" evidence="1">
    <location>
        <begin position="124"/>
        <end position="144"/>
    </location>
</feature>
<feature type="compositionally biased region" description="Basic residues" evidence="1">
    <location>
        <begin position="1"/>
        <end position="15"/>
    </location>
</feature>
<feature type="region of interest" description="Disordered" evidence="1">
    <location>
        <begin position="163"/>
        <end position="200"/>
    </location>
</feature>
<organism evidence="2 3">
    <name type="scientific">Mycolicibacterium conceptionense</name>
    <dbReference type="NCBI Taxonomy" id="451644"/>
    <lineage>
        <taxon>Bacteria</taxon>
        <taxon>Bacillati</taxon>
        <taxon>Actinomycetota</taxon>
        <taxon>Actinomycetes</taxon>
        <taxon>Mycobacteriales</taxon>
        <taxon>Mycobacteriaceae</taxon>
        <taxon>Mycolicibacterium</taxon>
    </lineage>
</organism>
<accession>A0A0U1DCA0</accession>
<evidence type="ECO:0000313" key="3">
    <source>
        <dbReference type="Proteomes" id="UP000182227"/>
    </source>
</evidence>
<dbReference type="AlphaFoldDB" id="A0A0U1DCA0"/>
<feature type="compositionally biased region" description="Low complexity" evidence="1">
    <location>
        <begin position="18"/>
        <end position="27"/>
    </location>
</feature>